<name>A0A6G0VPH0_APHCR</name>
<dbReference type="AlphaFoldDB" id="A0A6G0VPH0"/>
<reference evidence="1 2" key="1">
    <citation type="submission" date="2019-08" db="EMBL/GenBank/DDBJ databases">
        <title>Whole genome of Aphis craccivora.</title>
        <authorList>
            <person name="Voronova N.V."/>
            <person name="Shulinski R.S."/>
            <person name="Bandarenka Y.V."/>
            <person name="Zhorov D.G."/>
            <person name="Warner D."/>
        </authorList>
    </citation>
    <scope>NUCLEOTIDE SEQUENCE [LARGE SCALE GENOMIC DNA]</scope>
    <source>
        <strain evidence="1">180601</strain>
        <tissue evidence="1">Whole Body</tissue>
    </source>
</reference>
<accession>A0A6G0VPH0</accession>
<comment type="caution">
    <text evidence="1">The sequence shown here is derived from an EMBL/GenBank/DDBJ whole genome shotgun (WGS) entry which is preliminary data.</text>
</comment>
<dbReference type="EMBL" id="VUJU01013603">
    <property type="protein sequence ID" value="KAF0704273.1"/>
    <property type="molecule type" value="Genomic_DNA"/>
</dbReference>
<evidence type="ECO:0000313" key="2">
    <source>
        <dbReference type="Proteomes" id="UP000478052"/>
    </source>
</evidence>
<organism evidence="1 2">
    <name type="scientific">Aphis craccivora</name>
    <name type="common">Cowpea aphid</name>
    <dbReference type="NCBI Taxonomy" id="307492"/>
    <lineage>
        <taxon>Eukaryota</taxon>
        <taxon>Metazoa</taxon>
        <taxon>Ecdysozoa</taxon>
        <taxon>Arthropoda</taxon>
        <taxon>Hexapoda</taxon>
        <taxon>Insecta</taxon>
        <taxon>Pterygota</taxon>
        <taxon>Neoptera</taxon>
        <taxon>Paraneoptera</taxon>
        <taxon>Hemiptera</taxon>
        <taxon>Sternorrhyncha</taxon>
        <taxon>Aphidomorpha</taxon>
        <taxon>Aphidoidea</taxon>
        <taxon>Aphididae</taxon>
        <taxon>Aphidini</taxon>
        <taxon>Aphis</taxon>
        <taxon>Aphis</taxon>
    </lineage>
</organism>
<dbReference type="OrthoDB" id="6620441at2759"/>
<evidence type="ECO:0000313" key="1">
    <source>
        <dbReference type="EMBL" id="KAF0704273.1"/>
    </source>
</evidence>
<gene>
    <name evidence="1" type="ORF">FWK35_00030375</name>
</gene>
<keyword evidence="2" id="KW-1185">Reference proteome</keyword>
<dbReference type="Proteomes" id="UP000478052">
    <property type="component" value="Unassembled WGS sequence"/>
</dbReference>
<protein>
    <submittedName>
        <fullName evidence="1">Uncharacterized protein</fullName>
    </submittedName>
</protein>
<feature type="non-terminal residue" evidence="1">
    <location>
        <position position="359"/>
    </location>
</feature>
<proteinExistence type="predicted"/>
<sequence>MSFSEDTITNNLESIDIQNLPFEINDNDLITSILTPSSLIMYKSNTTVDESIHDTSRLTKNVPAVIDSEKGNIIKEILGKYQDGMMVLSSYKAKGILNSSTRNSLTSVLIKHELQTEPNHQISKSTFLLLAEGIEIIFPTESKDTYYTPYCRTGQIKIPVRGKLYDKYCNLKKEIKKIGAPAATVTCVDDTIAFDDAETHSYPALKKPTGYLLIEIDFEKLYPDKKLLLFTKFDGFIIKLLQYIEKHSIKLGVQETLVLQELKTPSKPGNDIVAALRLIPFLFQPVTLKLDKKRKKCNAPSWRPSKVEQSSAFMEFIANANELKTTHSQKVEKSIQFGTTLQPYVIIIGHSVEANQEDH</sequence>